<proteinExistence type="predicted"/>
<comment type="caution">
    <text evidence="2">The sequence shown here is derived from an EMBL/GenBank/DDBJ whole genome shotgun (WGS) entry which is preliminary data.</text>
</comment>
<dbReference type="NCBIfam" id="TIGR01550">
    <property type="entry name" value="DOC_P1"/>
    <property type="match status" value="1"/>
</dbReference>
<reference evidence="2" key="1">
    <citation type="journal article" date="2014" name="Front. Microbiol.">
        <title>High frequency of phylogenetically diverse reductive dehalogenase-homologous genes in deep subseafloor sedimentary metagenomes.</title>
        <authorList>
            <person name="Kawai M."/>
            <person name="Futagami T."/>
            <person name="Toyoda A."/>
            <person name="Takaki Y."/>
            <person name="Nishi S."/>
            <person name="Hori S."/>
            <person name="Arai W."/>
            <person name="Tsubouchi T."/>
            <person name="Morono Y."/>
            <person name="Uchiyama I."/>
            <person name="Ito T."/>
            <person name="Fujiyama A."/>
            <person name="Inagaki F."/>
            <person name="Takami H."/>
        </authorList>
    </citation>
    <scope>NUCLEOTIDE SEQUENCE</scope>
    <source>
        <strain evidence="2">Expedition CK06-06</strain>
    </source>
</reference>
<dbReference type="AlphaFoldDB" id="X0WFM8"/>
<organism evidence="2">
    <name type="scientific">marine sediment metagenome</name>
    <dbReference type="NCBI Taxonomy" id="412755"/>
    <lineage>
        <taxon>unclassified sequences</taxon>
        <taxon>metagenomes</taxon>
        <taxon>ecological metagenomes</taxon>
    </lineage>
</organism>
<protein>
    <recommendedName>
        <fullName evidence="1">Fido domain-containing protein</fullName>
    </recommendedName>
</protein>
<dbReference type="InterPro" id="IPR053737">
    <property type="entry name" value="Type_II_TA_Toxin"/>
</dbReference>
<dbReference type="InterPro" id="IPR003812">
    <property type="entry name" value="Fido"/>
</dbReference>
<dbReference type="InterPro" id="IPR006440">
    <property type="entry name" value="Doc"/>
</dbReference>
<accession>X0WFM8</accession>
<sequence>MKIVTVSDVRFIAHRYAQTELAYDEPIPDFETRYPGILESCLVVPFQKFSGRDLYRGFAAKAAILFYLMTEGHPFQRGNKRIAMTTLFTFLYVNRKWLEVDTDEMYEFAVWVAASPERAKDEAAAAMEKFLNKYLVKLKET</sequence>
<evidence type="ECO:0000313" key="2">
    <source>
        <dbReference type="EMBL" id="GAG23348.1"/>
    </source>
</evidence>
<evidence type="ECO:0000259" key="1">
    <source>
        <dbReference type="PROSITE" id="PS51459"/>
    </source>
</evidence>
<feature type="domain" description="Fido" evidence="1">
    <location>
        <begin position="4"/>
        <end position="133"/>
    </location>
</feature>
<dbReference type="SUPFAM" id="SSF140931">
    <property type="entry name" value="Fic-like"/>
    <property type="match status" value="1"/>
</dbReference>
<dbReference type="Pfam" id="PF02661">
    <property type="entry name" value="Fic"/>
    <property type="match status" value="1"/>
</dbReference>
<gene>
    <name evidence="2" type="ORF">S01H1_55197</name>
</gene>
<dbReference type="EMBL" id="BARS01035861">
    <property type="protein sequence ID" value="GAG23348.1"/>
    <property type="molecule type" value="Genomic_DNA"/>
</dbReference>
<dbReference type="Gene3D" id="1.20.120.1870">
    <property type="entry name" value="Fic/DOC protein, Fido domain"/>
    <property type="match status" value="1"/>
</dbReference>
<dbReference type="PROSITE" id="PS51459">
    <property type="entry name" value="FIDO"/>
    <property type="match status" value="1"/>
</dbReference>
<name>X0WFM8_9ZZZZ</name>
<dbReference type="InterPro" id="IPR036597">
    <property type="entry name" value="Fido-like_dom_sf"/>
</dbReference>
<dbReference type="GO" id="GO:0016301">
    <property type="term" value="F:kinase activity"/>
    <property type="evidence" value="ECO:0007669"/>
    <property type="project" value="InterPro"/>
</dbReference>